<protein>
    <submittedName>
        <fullName evidence="2">Uncharacterized protein</fullName>
    </submittedName>
</protein>
<gene>
    <name evidence="2" type="ORF">CO666_19705</name>
</gene>
<proteinExistence type="predicted"/>
<keyword evidence="3" id="KW-1185">Reference proteome</keyword>
<feature type="region of interest" description="Disordered" evidence="1">
    <location>
        <begin position="14"/>
        <end position="35"/>
    </location>
</feature>
<evidence type="ECO:0000313" key="3">
    <source>
        <dbReference type="Proteomes" id="UP000220768"/>
    </source>
</evidence>
<dbReference type="AlphaFoldDB" id="A0A2A6J972"/>
<comment type="caution">
    <text evidence="2">The sequence shown here is derived from an EMBL/GenBank/DDBJ whole genome shotgun (WGS) entry which is preliminary data.</text>
</comment>
<evidence type="ECO:0000313" key="2">
    <source>
        <dbReference type="EMBL" id="PDT02490.1"/>
    </source>
</evidence>
<evidence type="ECO:0000256" key="1">
    <source>
        <dbReference type="SAM" id="MobiDB-lite"/>
    </source>
</evidence>
<reference evidence="2 3" key="1">
    <citation type="submission" date="2017-09" db="EMBL/GenBank/DDBJ databases">
        <title>Comparative genomics of rhizobia isolated from Phaseolus vulgaris in China.</title>
        <authorList>
            <person name="Tong W."/>
        </authorList>
    </citation>
    <scope>NUCLEOTIDE SEQUENCE [LARGE SCALE GENOMIC DNA]</scope>
    <source>
        <strain evidence="2 3">C5</strain>
    </source>
</reference>
<organism evidence="2 3">
    <name type="scientific">Rhizobium chutanense</name>
    <dbReference type="NCBI Taxonomy" id="2035448"/>
    <lineage>
        <taxon>Bacteria</taxon>
        <taxon>Pseudomonadati</taxon>
        <taxon>Pseudomonadota</taxon>
        <taxon>Alphaproteobacteria</taxon>
        <taxon>Hyphomicrobiales</taxon>
        <taxon>Rhizobiaceae</taxon>
        <taxon>Rhizobium/Agrobacterium group</taxon>
        <taxon>Rhizobium</taxon>
    </lineage>
</organism>
<dbReference type="EMBL" id="NWSV01000013">
    <property type="protein sequence ID" value="PDT02490.1"/>
    <property type="molecule type" value="Genomic_DNA"/>
</dbReference>
<name>A0A2A6J972_9HYPH</name>
<sequence length="68" mass="7334">MQMAEIILFPNPVSGTSMELHDPQIPGQPSGDPEMDQMLQARARIRNVLDELDRLTGALQACSSLAGA</sequence>
<accession>A0A2A6J972</accession>
<dbReference type="Proteomes" id="UP000220768">
    <property type="component" value="Unassembled WGS sequence"/>
</dbReference>